<reference evidence="1" key="1">
    <citation type="journal article" date="2014" name="Front. Microbiol.">
        <title>High frequency of phylogenetically diverse reductive dehalogenase-homologous genes in deep subseafloor sedimentary metagenomes.</title>
        <authorList>
            <person name="Kawai M."/>
            <person name="Futagami T."/>
            <person name="Toyoda A."/>
            <person name="Takaki Y."/>
            <person name="Nishi S."/>
            <person name="Hori S."/>
            <person name="Arai W."/>
            <person name="Tsubouchi T."/>
            <person name="Morono Y."/>
            <person name="Uchiyama I."/>
            <person name="Ito T."/>
            <person name="Fujiyama A."/>
            <person name="Inagaki F."/>
            <person name="Takami H."/>
        </authorList>
    </citation>
    <scope>NUCLEOTIDE SEQUENCE</scope>
    <source>
        <strain evidence="1">Expedition CK06-06</strain>
    </source>
</reference>
<gene>
    <name evidence="1" type="ORF">S01H1_80851</name>
</gene>
<dbReference type="AlphaFoldDB" id="X0YV59"/>
<name>X0YV59_9ZZZZ</name>
<organism evidence="1">
    <name type="scientific">marine sediment metagenome</name>
    <dbReference type="NCBI Taxonomy" id="412755"/>
    <lineage>
        <taxon>unclassified sequences</taxon>
        <taxon>metagenomes</taxon>
        <taxon>ecological metagenomes</taxon>
    </lineage>
</organism>
<proteinExistence type="predicted"/>
<accession>X0YV59</accession>
<sequence length="193" mass="20746">YGGQTYASQSPYSQSAIEGMGNFSTQPSQDYMSNVMNRQYMGPEMQQGVMNPAMAATNQQFAGAGRYGSAANQQQSYQAGMSALMPYYDAEQNRKMQAAQNLPGLQQQQWANQAAGGLGAEQYAQQPIDEAMARHQFAQNQPLMPAQAYGQMVNPLFGLNNQDSQQTGWGETVGSLMTGGAAVGSMIAPKGFL</sequence>
<comment type="caution">
    <text evidence="1">The sequence shown here is derived from an EMBL/GenBank/DDBJ whole genome shotgun (WGS) entry which is preliminary data.</text>
</comment>
<dbReference type="EMBL" id="BARS01054642">
    <property type="protein sequence ID" value="GAG50537.1"/>
    <property type="molecule type" value="Genomic_DNA"/>
</dbReference>
<feature type="non-terminal residue" evidence="1">
    <location>
        <position position="1"/>
    </location>
</feature>
<protein>
    <submittedName>
        <fullName evidence="1">Uncharacterized protein</fullName>
    </submittedName>
</protein>
<evidence type="ECO:0000313" key="1">
    <source>
        <dbReference type="EMBL" id="GAG50537.1"/>
    </source>
</evidence>